<dbReference type="Proteomes" id="UP000231493">
    <property type="component" value="Unassembled WGS sequence"/>
</dbReference>
<dbReference type="STRING" id="1805029.AUK42_07505"/>
<reference evidence="2 6" key="1">
    <citation type="journal article" date="2016" name="Environ. Microbiol.">
        <title>Genomic resolution of a cold subsurface aquifer community provides metabolic insights for novel microbes adapted to high CO concentrations.</title>
        <authorList>
            <person name="Probst A.J."/>
            <person name="Castelle C.J."/>
            <person name="Singh A."/>
            <person name="Brown C.T."/>
            <person name="Anantharaman K."/>
            <person name="Sharon I."/>
            <person name="Hug L.A."/>
            <person name="Burstein D."/>
            <person name="Emerson J.B."/>
            <person name="Thomas B.C."/>
            <person name="Banfield J.F."/>
        </authorList>
    </citation>
    <scope>NUCLEOTIDE SEQUENCE [LARGE SCALE GENOMIC DNA]</scope>
    <source>
        <strain evidence="2">CG2_30_33_13</strain>
    </source>
</reference>
<dbReference type="GO" id="GO:0016740">
    <property type="term" value="F:transferase activity"/>
    <property type="evidence" value="ECO:0007669"/>
    <property type="project" value="UniProtKB-KW"/>
</dbReference>
<evidence type="ECO:0000313" key="7">
    <source>
        <dbReference type="Proteomes" id="UP000228560"/>
    </source>
</evidence>
<dbReference type="Proteomes" id="UP000230646">
    <property type="component" value="Unassembled WGS sequence"/>
</dbReference>
<evidence type="ECO:0000313" key="8">
    <source>
        <dbReference type="Proteomes" id="UP000230646"/>
    </source>
</evidence>
<dbReference type="InterPro" id="IPR041633">
    <property type="entry name" value="Polbeta"/>
</dbReference>
<evidence type="ECO:0000313" key="4">
    <source>
        <dbReference type="EMBL" id="PIY33898.1"/>
    </source>
</evidence>
<accession>A0A2M7K698</accession>
<name>A0A1J5G2P9_9BACT</name>
<evidence type="ECO:0000313" key="3">
    <source>
        <dbReference type="EMBL" id="PIX33672.1"/>
    </source>
</evidence>
<reference evidence="7 8" key="2">
    <citation type="submission" date="2017-09" db="EMBL/GenBank/DDBJ databases">
        <title>Depth-based differentiation of microbial function through sediment-hosted aquifers and enrichment of novel symbionts in the deep terrestrial subsurface.</title>
        <authorList>
            <person name="Probst A.J."/>
            <person name="Ladd B."/>
            <person name="Jarett J.K."/>
            <person name="Geller-Mcgrath D.E."/>
            <person name="Sieber C.M."/>
            <person name="Emerson J.B."/>
            <person name="Anantharaman K."/>
            <person name="Thomas B.C."/>
            <person name="Malmstrom R."/>
            <person name="Stieglmeier M."/>
            <person name="Klingl A."/>
            <person name="Woyke T."/>
            <person name="Ryan C.M."/>
            <person name="Banfield J.F."/>
        </authorList>
    </citation>
    <scope>NUCLEOTIDE SEQUENCE [LARGE SCALE GENOMIC DNA]</scope>
    <source>
        <strain evidence="4">CG_4_10_14_3_um_filter_34_13</strain>
        <strain evidence="5">CG_4_9_14_3_um_filter_33_16</strain>
    </source>
</reference>
<dbReference type="AlphaFoldDB" id="A0A1J5G2P9"/>
<dbReference type="SUPFAM" id="SSF81301">
    <property type="entry name" value="Nucleotidyltransferase"/>
    <property type="match status" value="1"/>
</dbReference>
<dbReference type="EMBL" id="PFKO01000016">
    <property type="protein sequence ID" value="PIY33898.1"/>
    <property type="molecule type" value="Genomic_DNA"/>
</dbReference>
<dbReference type="Proteomes" id="UP000228560">
    <property type="component" value="Unassembled WGS sequence"/>
</dbReference>
<comment type="caution">
    <text evidence="2">The sequence shown here is derived from an EMBL/GenBank/DDBJ whole genome shotgun (WGS) entry which is preliminary data.</text>
</comment>
<gene>
    <name evidence="2" type="ORF">AUK42_07505</name>
    <name evidence="5" type="ORF">CO097_00725</name>
    <name evidence="4" type="ORF">COZ07_00470</name>
    <name evidence="3" type="ORF">COZ58_06755</name>
</gene>
<dbReference type="CDD" id="cd05403">
    <property type="entry name" value="NT_KNTase_like"/>
    <property type="match status" value="1"/>
</dbReference>
<dbReference type="Proteomes" id="UP000182763">
    <property type="component" value="Unassembled WGS sequence"/>
</dbReference>
<accession>A0A2M7PTD0</accession>
<evidence type="ECO:0000313" key="5">
    <source>
        <dbReference type="EMBL" id="PJB57959.1"/>
    </source>
</evidence>
<dbReference type="EMBL" id="PFTV01000019">
    <property type="protein sequence ID" value="PJB57959.1"/>
    <property type="molecule type" value="Genomic_DNA"/>
</dbReference>
<accession>A0A2M8CG17</accession>
<dbReference type="Gene3D" id="3.30.460.10">
    <property type="entry name" value="Beta Polymerase, domain 2"/>
    <property type="match status" value="1"/>
</dbReference>
<accession>A0A1J5G2P9</accession>
<dbReference type="RefSeq" id="WP_406606659.1">
    <property type="nucleotide sequence ID" value="NZ_PFKO01000016.1"/>
</dbReference>
<proteinExistence type="predicted"/>
<feature type="domain" description="Polymerase beta nucleotidyltransferase" evidence="1">
    <location>
        <begin position="9"/>
        <end position="103"/>
    </location>
</feature>
<dbReference type="EMBL" id="MNYY01000148">
    <property type="protein sequence ID" value="OIP66861.1"/>
    <property type="molecule type" value="Genomic_DNA"/>
</dbReference>
<dbReference type="InterPro" id="IPR043519">
    <property type="entry name" value="NT_sf"/>
</dbReference>
<sequence>MPNKNYLKEITQQIVNEVAPDKIILFGSRAKKKQSKESDYDIFVLKNDLTHKRKLAQRIYLKLDVDVSVDIIVETPKRFNQLKDNPFLIYNEIAKYGRVIYEK</sequence>
<dbReference type="PANTHER" id="PTHR33933">
    <property type="entry name" value="NUCLEOTIDYLTRANSFERASE"/>
    <property type="match status" value="1"/>
</dbReference>
<dbReference type="EMBL" id="PFIP01000136">
    <property type="protein sequence ID" value="PIX33672.1"/>
    <property type="molecule type" value="Genomic_DNA"/>
</dbReference>
<organism evidence="2 6">
    <name type="scientific">Candidatus Infernicultor aquiphilus</name>
    <dbReference type="NCBI Taxonomy" id="1805029"/>
    <lineage>
        <taxon>Bacteria</taxon>
        <taxon>Pseudomonadati</taxon>
        <taxon>Atribacterota</taxon>
        <taxon>Candidatus Phoenicimicrobiia</taxon>
        <taxon>Candidatus Pheonicimicrobiales</taxon>
        <taxon>Candidatus Phoenicimicrobiaceae</taxon>
        <taxon>Candidatus Infernicultor</taxon>
    </lineage>
</organism>
<reference evidence="3" key="3">
    <citation type="submission" date="2017-09" db="EMBL/GenBank/DDBJ databases">
        <title>Depth-based differentiation of microbial function through sediment-hosted aquifers and enrichment of novel symbionts in the deep terrestrial subsurface.</title>
        <authorList>
            <person name="Probst A.J."/>
            <person name="Ladd B."/>
            <person name="Jarett J.K."/>
            <person name="Geller-Mcgrath D.E."/>
            <person name="Sieber C.M.K."/>
            <person name="Emerson J.B."/>
            <person name="Anantharaman K."/>
            <person name="Thomas B.C."/>
            <person name="Malmstrom R."/>
            <person name="Stieglmeier M."/>
            <person name="Klingl A."/>
            <person name="Woyke T."/>
            <person name="Ryan C.M."/>
            <person name="Banfield J.F."/>
        </authorList>
    </citation>
    <scope>NUCLEOTIDE SEQUENCE</scope>
    <source>
        <strain evidence="3">CG_4_8_14_3_um_filter_34_18</strain>
    </source>
</reference>
<dbReference type="Pfam" id="PF18765">
    <property type="entry name" value="Polbeta"/>
    <property type="match status" value="1"/>
</dbReference>
<keyword evidence="4" id="KW-0808">Transferase</keyword>
<dbReference type="PANTHER" id="PTHR33933:SF1">
    <property type="entry name" value="PROTEIN ADENYLYLTRANSFERASE MNTA-RELATED"/>
    <property type="match status" value="1"/>
</dbReference>
<protein>
    <submittedName>
        <fullName evidence="3">Nucleotidyltransferase domain-containing protein</fullName>
    </submittedName>
</protein>
<evidence type="ECO:0000313" key="2">
    <source>
        <dbReference type="EMBL" id="OIP66861.1"/>
    </source>
</evidence>
<evidence type="ECO:0000313" key="6">
    <source>
        <dbReference type="Proteomes" id="UP000182763"/>
    </source>
</evidence>
<dbReference type="InterPro" id="IPR052548">
    <property type="entry name" value="Type_VII_TA_antitoxin"/>
</dbReference>
<evidence type="ECO:0000259" key="1">
    <source>
        <dbReference type="Pfam" id="PF18765"/>
    </source>
</evidence>